<dbReference type="STRING" id="1777144.AWB83_04805"/>
<name>A0A158CY17_9BURK</name>
<proteinExistence type="predicted"/>
<reference evidence="1" key="1">
    <citation type="submission" date="2016-01" db="EMBL/GenBank/DDBJ databases">
        <authorList>
            <person name="Peeters C."/>
        </authorList>
    </citation>
    <scope>NUCLEOTIDE SEQUENCE [LARGE SCALE GENOMIC DNA]</scope>
    <source>
        <strain evidence="1">LMG 29326</strain>
    </source>
</reference>
<gene>
    <name evidence="1" type="ORF">AWB83_04805</name>
</gene>
<keyword evidence="2" id="KW-1185">Reference proteome</keyword>
<evidence type="ECO:0000313" key="2">
    <source>
        <dbReference type="Proteomes" id="UP000054978"/>
    </source>
</evidence>
<dbReference type="Proteomes" id="UP000054978">
    <property type="component" value="Unassembled WGS sequence"/>
</dbReference>
<dbReference type="AlphaFoldDB" id="A0A158CY17"/>
<accession>A0A158CY17</accession>
<sequence length="124" mass="13336">MRRSCAKGGAQLSRTDEKLVEMSNDAFDFLRDYGSQESLQSRGESLGEEDHRTVVDLLITGTGRTQAAAAARRRVGGAADGSYAARGRAQEVVVVTGFNGRAVVDALDGLPLPFQFNPRHGRGR</sequence>
<comment type="caution">
    <text evidence="1">The sequence shown here is derived from an EMBL/GenBank/DDBJ whole genome shotgun (WGS) entry which is preliminary data.</text>
</comment>
<dbReference type="EMBL" id="FCOB02000024">
    <property type="protein sequence ID" value="SAK87243.1"/>
    <property type="molecule type" value="Genomic_DNA"/>
</dbReference>
<organism evidence="1 2">
    <name type="scientific">Caballeronia ptereochthonis</name>
    <dbReference type="NCBI Taxonomy" id="1777144"/>
    <lineage>
        <taxon>Bacteria</taxon>
        <taxon>Pseudomonadati</taxon>
        <taxon>Pseudomonadota</taxon>
        <taxon>Betaproteobacteria</taxon>
        <taxon>Burkholderiales</taxon>
        <taxon>Burkholderiaceae</taxon>
        <taxon>Caballeronia</taxon>
    </lineage>
</organism>
<protein>
    <submittedName>
        <fullName evidence="1">CobW/P47K family protein</fullName>
    </submittedName>
</protein>
<evidence type="ECO:0000313" key="1">
    <source>
        <dbReference type="EMBL" id="SAK87243.1"/>
    </source>
</evidence>